<dbReference type="EMBL" id="CT868016">
    <property type="protein sequence ID" value="CAK61915.1"/>
    <property type="molecule type" value="Genomic_DNA"/>
</dbReference>
<evidence type="ECO:0000313" key="2">
    <source>
        <dbReference type="Proteomes" id="UP000000600"/>
    </source>
</evidence>
<sequence>MVKVILSDAKSAGSQNLTIGLVQNIYRPMICKDFDLENPFNMYLKVFSIHTK</sequence>
<dbReference type="GeneID" id="5015097"/>
<name>A0BTP8_PARTE</name>
<keyword evidence="2" id="KW-1185">Reference proteome</keyword>
<dbReference type="AlphaFoldDB" id="A0BTP8"/>
<gene>
    <name evidence="1" type="ORF">GSPATT00032147001</name>
</gene>
<accession>A0BTP8</accession>
<evidence type="ECO:0000313" key="1">
    <source>
        <dbReference type="EMBL" id="CAK61915.1"/>
    </source>
</evidence>
<dbReference type="Proteomes" id="UP000000600">
    <property type="component" value="Unassembled WGS sequence"/>
</dbReference>
<proteinExistence type="predicted"/>
<dbReference type="InParanoid" id="A0BTP8"/>
<dbReference type="HOGENOM" id="CLU_3091442_0_0_1"/>
<dbReference type="KEGG" id="ptm:GSPATT00032147001"/>
<organism evidence="1 2">
    <name type="scientific">Paramecium tetraurelia</name>
    <dbReference type="NCBI Taxonomy" id="5888"/>
    <lineage>
        <taxon>Eukaryota</taxon>
        <taxon>Sar</taxon>
        <taxon>Alveolata</taxon>
        <taxon>Ciliophora</taxon>
        <taxon>Intramacronucleata</taxon>
        <taxon>Oligohymenophorea</taxon>
        <taxon>Peniculida</taxon>
        <taxon>Parameciidae</taxon>
        <taxon>Paramecium</taxon>
    </lineage>
</organism>
<dbReference type="RefSeq" id="XP_001429313.1">
    <property type="nucleotide sequence ID" value="XM_001429276.1"/>
</dbReference>
<protein>
    <submittedName>
        <fullName evidence="1">Uncharacterized protein</fullName>
    </submittedName>
</protein>
<reference evidence="1 2" key="1">
    <citation type="journal article" date="2006" name="Nature">
        <title>Global trends of whole-genome duplications revealed by the ciliate Paramecium tetraurelia.</title>
        <authorList>
            <consortium name="Genoscope"/>
            <person name="Aury J.-M."/>
            <person name="Jaillon O."/>
            <person name="Duret L."/>
            <person name="Noel B."/>
            <person name="Jubin C."/>
            <person name="Porcel B.M."/>
            <person name="Segurens B."/>
            <person name="Daubin V."/>
            <person name="Anthouard V."/>
            <person name="Aiach N."/>
            <person name="Arnaiz O."/>
            <person name="Billaut A."/>
            <person name="Beisson J."/>
            <person name="Blanc I."/>
            <person name="Bouhouche K."/>
            <person name="Camara F."/>
            <person name="Duharcourt S."/>
            <person name="Guigo R."/>
            <person name="Gogendeau D."/>
            <person name="Katinka M."/>
            <person name="Keller A.-M."/>
            <person name="Kissmehl R."/>
            <person name="Klotz C."/>
            <person name="Koll F."/>
            <person name="Le Moue A."/>
            <person name="Lepere C."/>
            <person name="Malinsky S."/>
            <person name="Nowacki M."/>
            <person name="Nowak J.K."/>
            <person name="Plattner H."/>
            <person name="Poulain J."/>
            <person name="Ruiz F."/>
            <person name="Serrano V."/>
            <person name="Zagulski M."/>
            <person name="Dessen P."/>
            <person name="Betermier M."/>
            <person name="Weissenbach J."/>
            <person name="Scarpelli C."/>
            <person name="Schachter V."/>
            <person name="Sperling L."/>
            <person name="Meyer E."/>
            <person name="Cohen J."/>
            <person name="Wincker P."/>
        </authorList>
    </citation>
    <scope>NUCLEOTIDE SEQUENCE [LARGE SCALE GENOMIC DNA]</scope>
    <source>
        <strain evidence="1 2">Stock d4-2</strain>
    </source>
</reference>